<proteinExistence type="predicted"/>
<feature type="compositionally biased region" description="Low complexity" evidence="1">
    <location>
        <begin position="223"/>
        <end position="238"/>
    </location>
</feature>
<sequence>MVASRRYGAAKEYDRTMRWTEATHRADEHGNHNGVARSTPPFAGRHMKGNDPAFVEAARLVKKFFPESTSFISEVGLDWDAFLGAMMTANYEADYSCCPFRNPTDPDLGLAQKGGLDGEEDEVYSRLLSHAEFTPSGRAVVILDAIGNEGWSTEQCPPFICASQAVPQRISEIACFGQSRDTIFVFESGESLLVDHDERVHWARSNVNQQWKKACEPSHAREPAVGPVSSGESSPPAP</sequence>
<evidence type="ECO:0000313" key="3">
    <source>
        <dbReference type="Proteomes" id="UP000320176"/>
    </source>
</evidence>
<feature type="region of interest" description="Disordered" evidence="1">
    <location>
        <begin position="213"/>
        <end position="238"/>
    </location>
</feature>
<gene>
    <name evidence="2" type="ORF">Pla52n_67510</name>
</gene>
<accession>A0A5C5ZU29</accession>
<name>A0A5C5ZU29_9BACT</name>
<comment type="caution">
    <text evidence="2">The sequence shown here is derived from an EMBL/GenBank/DDBJ whole genome shotgun (WGS) entry which is preliminary data.</text>
</comment>
<dbReference type="EMBL" id="SJPN01000020">
    <property type="protein sequence ID" value="TWT89623.1"/>
    <property type="molecule type" value="Genomic_DNA"/>
</dbReference>
<dbReference type="AlphaFoldDB" id="A0A5C5ZU29"/>
<evidence type="ECO:0000256" key="1">
    <source>
        <dbReference type="SAM" id="MobiDB-lite"/>
    </source>
</evidence>
<evidence type="ECO:0000313" key="2">
    <source>
        <dbReference type="EMBL" id="TWT89623.1"/>
    </source>
</evidence>
<protein>
    <submittedName>
        <fullName evidence="2">Uncharacterized protein</fullName>
    </submittedName>
</protein>
<keyword evidence="3" id="KW-1185">Reference proteome</keyword>
<organism evidence="2 3">
    <name type="scientific">Stieleria varia</name>
    <dbReference type="NCBI Taxonomy" id="2528005"/>
    <lineage>
        <taxon>Bacteria</taxon>
        <taxon>Pseudomonadati</taxon>
        <taxon>Planctomycetota</taxon>
        <taxon>Planctomycetia</taxon>
        <taxon>Pirellulales</taxon>
        <taxon>Pirellulaceae</taxon>
        <taxon>Stieleria</taxon>
    </lineage>
</organism>
<dbReference type="Proteomes" id="UP000320176">
    <property type="component" value="Unassembled WGS sequence"/>
</dbReference>
<reference evidence="2 3" key="1">
    <citation type="submission" date="2019-02" db="EMBL/GenBank/DDBJ databases">
        <title>Deep-cultivation of Planctomycetes and their phenomic and genomic characterization uncovers novel biology.</title>
        <authorList>
            <person name="Wiegand S."/>
            <person name="Jogler M."/>
            <person name="Boedeker C."/>
            <person name="Pinto D."/>
            <person name="Vollmers J."/>
            <person name="Rivas-Marin E."/>
            <person name="Kohn T."/>
            <person name="Peeters S.H."/>
            <person name="Heuer A."/>
            <person name="Rast P."/>
            <person name="Oberbeckmann S."/>
            <person name="Bunk B."/>
            <person name="Jeske O."/>
            <person name="Meyerdierks A."/>
            <person name="Storesund J.E."/>
            <person name="Kallscheuer N."/>
            <person name="Luecker S."/>
            <person name="Lage O.M."/>
            <person name="Pohl T."/>
            <person name="Merkel B.J."/>
            <person name="Hornburger P."/>
            <person name="Mueller R.-W."/>
            <person name="Bruemmer F."/>
            <person name="Labrenz M."/>
            <person name="Spormann A.M."/>
            <person name="Op Den Camp H."/>
            <person name="Overmann J."/>
            <person name="Amann R."/>
            <person name="Jetten M.S.M."/>
            <person name="Mascher T."/>
            <person name="Medema M.H."/>
            <person name="Devos D.P."/>
            <person name="Kaster A.-K."/>
            <person name="Ovreas L."/>
            <person name="Rohde M."/>
            <person name="Galperin M.Y."/>
            <person name="Jogler C."/>
        </authorList>
    </citation>
    <scope>NUCLEOTIDE SEQUENCE [LARGE SCALE GENOMIC DNA]</scope>
    <source>
        <strain evidence="2 3">Pla52n</strain>
    </source>
</reference>
<feature type="compositionally biased region" description="Basic and acidic residues" evidence="1">
    <location>
        <begin position="213"/>
        <end position="222"/>
    </location>
</feature>